<name>E5A0U2_LEPMJ</name>
<accession>E5A0U2</accession>
<protein>
    <submittedName>
        <fullName evidence="1">Predicted protein</fullName>
    </submittedName>
</protein>
<dbReference type="Proteomes" id="UP000002668">
    <property type="component" value="Genome"/>
</dbReference>
<dbReference type="GeneID" id="13283793"/>
<dbReference type="AlphaFoldDB" id="E5A0U2"/>
<gene>
    <name evidence="1" type="ORF">LEMA_P103690.1</name>
</gene>
<organism evidence="2">
    <name type="scientific">Leptosphaeria maculans (strain JN3 / isolate v23.1.3 / race Av1-4-5-6-7-8)</name>
    <name type="common">Blackleg fungus</name>
    <name type="synonym">Phoma lingam</name>
    <dbReference type="NCBI Taxonomy" id="985895"/>
    <lineage>
        <taxon>Eukaryota</taxon>
        <taxon>Fungi</taxon>
        <taxon>Dikarya</taxon>
        <taxon>Ascomycota</taxon>
        <taxon>Pezizomycotina</taxon>
        <taxon>Dothideomycetes</taxon>
        <taxon>Pleosporomycetidae</taxon>
        <taxon>Pleosporales</taxon>
        <taxon>Pleosporineae</taxon>
        <taxon>Leptosphaeriaceae</taxon>
        <taxon>Plenodomus</taxon>
        <taxon>Plenodomus lingam/Leptosphaeria maculans species complex</taxon>
    </lineage>
</organism>
<dbReference type="InParanoid" id="E5A0U2"/>
<evidence type="ECO:0000313" key="2">
    <source>
        <dbReference type="Proteomes" id="UP000002668"/>
    </source>
</evidence>
<dbReference type="VEuPathDB" id="FungiDB:LEMA_P103690.1"/>
<sequence>MKLIHTPTLWLYHDPIQPCPGIRQSTATDNRAAAIQPISSRQQAMTQEADSLALAHRTPYGHGPFAKPPVLSIVRSSGGQSRFGLAPPRSLSHSRRACGGMVGVGSSRLLVPSSEKITKNNFLSSLQDGGFHTTTGLAQKVSAKRSESVEAGTVRSVQDFTTHQNPTLGTTTLALAGCGAAKAQGGSVII</sequence>
<keyword evidence="2" id="KW-1185">Reference proteome</keyword>
<dbReference type="HOGENOM" id="CLU_1428256_0_0_1"/>
<dbReference type="EMBL" id="FP929131">
    <property type="protein sequence ID" value="CBX97238.1"/>
    <property type="molecule type" value="Genomic_DNA"/>
</dbReference>
<proteinExistence type="predicted"/>
<evidence type="ECO:0000313" key="1">
    <source>
        <dbReference type="EMBL" id="CBX97238.1"/>
    </source>
</evidence>
<reference evidence="2" key="1">
    <citation type="journal article" date="2011" name="Nat. Commun.">
        <title>Effector diversification within compartments of the Leptosphaeria maculans genome affected by Repeat-Induced Point mutations.</title>
        <authorList>
            <person name="Rouxel T."/>
            <person name="Grandaubert J."/>
            <person name="Hane J.K."/>
            <person name="Hoede C."/>
            <person name="van de Wouw A.P."/>
            <person name="Couloux A."/>
            <person name="Dominguez V."/>
            <person name="Anthouard V."/>
            <person name="Bally P."/>
            <person name="Bourras S."/>
            <person name="Cozijnsen A.J."/>
            <person name="Ciuffetti L.M."/>
            <person name="Degrave A."/>
            <person name="Dilmaghani A."/>
            <person name="Duret L."/>
            <person name="Fudal I."/>
            <person name="Goodwin S.B."/>
            <person name="Gout L."/>
            <person name="Glaser N."/>
            <person name="Linglin J."/>
            <person name="Kema G.H.J."/>
            <person name="Lapalu N."/>
            <person name="Lawrence C.B."/>
            <person name="May K."/>
            <person name="Meyer M."/>
            <person name="Ollivier B."/>
            <person name="Poulain J."/>
            <person name="Schoch C.L."/>
            <person name="Simon A."/>
            <person name="Spatafora J.W."/>
            <person name="Stachowiak A."/>
            <person name="Turgeon B.G."/>
            <person name="Tyler B.M."/>
            <person name="Vincent D."/>
            <person name="Weissenbach J."/>
            <person name="Amselem J."/>
            <person name="Quesneville H."/>
            <person name="Oliver R.P."/>
            <person name="Wincker P."/>
            <person name="Balesdent M.-H."/>
            <person name="Howlett B.J."/>
        </authorList>
    </citation>
    <scope>NUCLEOTIDE SEQUENCE [LARGE SCALE GENOMIC DNA]</scope>
    <source>
        <strain evidence="2">JN3 / isolate v23.1.3 / race Av1-4-5-6-7-8</strain>
    </source>
</reference>